<dbReference type="Proteomes" id="UP000326169">
    <property type="component" value="Unassembled WGS sequence"/>
</dbReference>
<dbReference type="RefSeq" id="WP_006619108.1">
    <property type="nucleotide sequence ID" value="NZ_BIMW01000079.1"/>
</dbReference>
<dbReference type="GeneID" id="301682717"/>
<gene>
    <name evidence="2" type="ORF">NIES46_18610</name>
</gene>
<name>A0A5M3T8U1_LIMPL</name>
<sequence>MRISPPKTVSKFLVVFPLISGTITAMFPAQALTPQQRQEFQTNYLQGCRAGMAAEKISPQRGEAFCNCTLERLSKLPDDKFLALSNLTTQQEIMANRDFQSAFMQCSPTLVRD</sequence>
<evidence type="ECO:0000256" key="1">
    <source>
        <dbReference type="SAM" id="SignalP"/>
    </source>
</evidence>
<keyword evidence="3" id="KW-1185">Reference proteome</keyword>
<evidence type="ECO:0000313" key="3">
    <source>
        <dbReference type="Proteomes" id="UP000326169"/>
    </source>
</evidence>
<feature type="signal peptide" evidence="1">
    <location>
        <begin position="1"/>
        <end position="31"/>
    </location>
</feature>
<proteinExistence type="predicted"/>
<keyword evidence="1" id="KW-0732">Signal</keyword>
<comment type="caution">
    <text evidence="2">The sequence shown here is derived from an EMBL/GenBank/DDBJ whole genome shotgun (WGS) entry which is preliminary data.</text>
</comment>
<organism evidence="2 3">
    <name type="scientific">Limnospira platensis NIES-46</name>
    <dbReference type="NCBI Taxonomy" id="1236695"/>
    <lineage>
        <taxon>Bacteria</taxon>
        <taxon>Bacillati</taxon>
        <taxon>Cyanobacteriota</taxon>
        <taxon>Cyanophyceae</taxon>
        <taxon>Oscillatoriophycideae</taxon>
        <taxon>Oscillatoriales</taxon>
        <taxon>Sirenicapillariaceae</taxon>
        <taxon>Limnospira</taxon>
    </lineage>
</organism>
<reference evidence="2 3" key="1">
    <citation type="journal article" date="2019" name="J Genomics">
        <title>The Draft Genome of a Hydrogen-producing Cyanobacterium, Arthrospira platensis NIES-46.</title>
        <authorList>
            <person name="Suzuki S."/>
            <person name="Yamaguchi H."/>
            <person name="Kawachi M."/>
        </authorList>
    </citation>
    <scope>NUCLEOTIDE SEQUENCE [LARGE SCALE GENOMIC DNA]</scope>
    <source>
        <strain evidence="2 3">NIES-46</strain>
    </source>
</reference>
<accession>A0A5M3T8U1</accession>
<feature type="chain" id="PRO_5046057117" evidence="1">
    <location>
        <begin position="32"/>
        <end position="113"/>
    </location>
</feature>
<dbReference type="EMBL" id="BIMW01000079">
    <property type="protein sequence ID" value="GCE93809.1"/>
    <property type="molecule type" value="Genomic_DNA"/>
</dbReference>
<evidence type="ECO:0000313" key="2">
    <source>
        <dbReference type="EMBL" id="GCE93809.1"/>
    </source>
</evidence>
<protein>
    <submittedName>
        <fullName evidence="2">Uncharacterized protein</fullName>
    </submittedName>
</protein>